<evidence type="ECO:0000313" key="3">
    <source>
        <dbReference type="Proteomes" id="UP000320888"/>
    </source>
</evidence>
<feature type="compositionally biased region" description="Low complexity" evidence="1">
    <location>
        <begin position="167"/>
        <end position="179"/>
    </location>
</feature>
<reference evidence="2 3" key="1">
    <citation type="submission" date="2019-07" db="EMBL/GenBank/DDBJ databases">
        <title>Draft genome for Streptomyces benahoarensis MZ03-48.</title>
        <authorList>
            <person name="Gonzalez-Pimentel J.L."/>
        </authorList>
    </citation>
    <scope>NUCLEOTIDE SEQUENCE [LARGE SCALE GENOMIC DNA]</scope>
    <source>
        <strain evidence="2 3">MZ03-48</strain>
    </source>
</reference>
<sequence>MSAEETARRVEAVLDRLAAHDDPGVGAAAEELVRVLMDFYGTGLARVLALTGTADGTPPPELLDDECVAGLLVLHGLHPEDAPARIARALRAAGAGDAVVEGFDGMTGALRLSQEDGGCPGTADATRQRIEAALACHAPEVTGVALERTAAAAPLLQIGSGPPEPVPAGAARPGRTPAP</sequence>
<protein>
    <recommendedName>
        <fullName evidence="4">NifU family protein</fullName>
    </recommendedName>
</protein>
<proteinExistence type="predicted"/>
<name>A0A553ZQV5_9ACTN</name>
<accession>A0A553ZQV5</accession>
<feature type="region of interest" description="Disordered" evidence="1">
    <location>
        <begin position="156"/>
        <end position="179"/>
    </location>
</feature>
<dbReference type="OrthoDB" id="9798220at2"/>
<dbReference type="RefSeq" id="WP_143939600.1">
    <property type="nucleotide sequence ID" value="NZ_VKLS01000009.1"/>
</dbReference>
<keyword evidence="3" id="KW-1185">Reference proteome</keyword>
<evidence type="ECO:0008006" key="4">
    <source>
        <dbReference type="Google" id="ProtNLM"/>
    </source>
</evidence>
<dbReference type="AlphaFoldDB" id="A0A553ZQV5"/>
<dbReference type="EMBL" id="VKLS01000009">
    <property type="protein sequence ID" value="TSB43858.1"/>
    <property type="molecule type" value="Genomic_DNA"/>
</dbReference>
<evidence type="ECO:0000256" key="1">
    <source>
        <dbReference type="SAM" id="MobiDB-lite"/>
    </source>
</evidence>
<gene>
    <name evidence="2" type="ORF">FNZ23_02050</name>
</gene>
<organism evidence="2 3">
    <name type="scientific">Streptomyces benahoarensis</name>
    <dbReference type="NCBI Taxonomy" id="2595054"/>
    <lineage>
        <taxon>Bacteria</taxon>
        <taxon>Bacillati</taxon>
        <taxon>Actinomycetota</taxon>
        <taxon>Actinomycetes</taxon>
        <taxon>Kitasatosporales</taxon>
        <taxon>Streptomycetaceae</taxon>
        <taxon>Streptomyces</taxon>
    </lineage>
</organism>
<comment type="caution">
    <text evidence="2">The sequence shown here is derived from an EMBL/GenBank/DDBJ whole genome shotgun (WGS) entry which is preliminary data.</text>
</comment>
<evidence type="ECO:0000313" key="2">
    <source>
        <dbReference type="EMBL" id="TSB43858.1"/>
    </source>
</evidence>
<dbReference type="Proteomes" id="UP000320888">
    <property type="component" value="Unassembled WGS sequence"/>
</dbReference>